<evidence type="ECO:0000313" key="3">
    <source>
        <dbReference type="EMBL" id="PPR03587.1"/>
    </source>
</evidence>
<evidence type="ECO:0000313" key="4">
    <source>
        <dbReference type="Proteomes" id="UP000284706"/>
    </source>
</evidence>
<comment type="caution">
    <text evidence="3">The sequence shown here is derived from an EMBL/GenBank/DDBJ whole genome shotgun (WGS) entry which is preliminary data.</text>
</comment>
<evidence type="ECO:0000256" key="1">
    <source>
        <dbReference type="SAM" id="MobiDB-lite"/>
    </source>
</evidence>
<keyword evidence="2" id="KW-1133">Transmembrane helix</keyword>
<dbReference type="InParanoid" id="A0A409YKK6"/>
<evidence type="ECO:0000256" key="2">
    <source>
        <dbReference type="SAM" id="Phobius"/>
    </source>
</evidence>
<feature type="compositionally biased region" description="Basic and acidic residues" evidence="1">
    <location>
        <begin position="1"/>
        <end position="10"/>
    </location>
</feature>
<dbReference type="AlphaFoldDB" id="A0A409YKK6"/>
<dbReference type="EMBL" id="NHYE01000718">
    <property type="protein sequence ID" value="PPR03587.1"/>
    <property type="molecule type" value="Genomic_DNA"/>
</dbReference>
<name>A0A409YKK6_9AGAR</name>
<reference evidence="3 4" key="1">
    <citation type="journal article" date="2018" name="Evol. Lett.">
        <title>Horizontal gene cluster transfer increased hallucinogenic mushroom diversity.</title>
        <authorList>
            <person name="Reynolds H.T."/>
            <person name="Vijayakumar V."/>
            <person name="Gluck-Thaler E."/>
            <person name="Korotkin H.B."/>
            <person name="Matheny P.B."/>
            <person name="Slot J.C."/>
        </authorList>
    </citation>
    <scope>NUCLEOTIDE SEQUENCE [LARGE SCALE GENOMIC DNA]</scope>
    <source>
        <strain evidence="3 4">SRW20</strain>
    </source>
</reference>
<keyword evidence="2" id="KW-0472">Membrane</keyword>
<keyword evidence="2" id="KW-0812">Transmembrane</keyword>
<feature type="transmembrane region" description="Helical" evidence="2">
    <location>
        <begin position="101"/>
        <end position="123"/>
    </location>
</feature>
<proteinExistence type="predicted"/>
<organism evidence="3 4">
    <name type="scientific">Gymnopilus dilepis</name>
    <dbReference type="NCBI Taxonomy" id="231916"/>
    <lineage>
        <taxon>Eukaryota</taxon>
        <taxon>Fungi</taxon>
        <taxon>Dikarya</taxon>
        <taxon>Basidiomycota</taxon>
        <taxon>Agaricomycotina</taxon>
        <taxon>Agaricomycetes</taxon>
        <taxon>Agaricomycetidae</taxon>
        <taxon>Agaricales</taxon>
        <taxon>Agaricineae</taxon>
        <taxon>Hymenogastraceae</taxon>
        <taxon>Gymnopilus</taxon>
    </lineage>
</organism>
<gene>
    <name evidence="3" type="ORF">CVT26_006128</name>
</gene>
<accession>A0A409YKK6</accession>
<sequence>MSFEAERIAEEQQPLIDHAVNATAEDKQEPDTQPNLPPSPRSPVVVRPVPAPIQDDTLVDQGNIRLGSPEPQPRLNRFWAFDNLNVRPENRDILEDFKRGALILITTPIAFASMGFYACGLIIEGVALMMKSVGSLGGRLFVGRRRTASQAADLQWV</sequence>
<protein>
    <submittedName>
        <fullName evidence="3">Uncharacterized protein</fullName>
    </submittedName>
</protein>
<dbReference type="Proteomes" id="UP000284706">
    <property type="component" value="Unassembled WGS sequence"/>
</dbReference>
<dbReference type="OrthoDB" id="3270770at2759"/>
<feature type="region of interest" description="Disordered" evidence="1">
    <location>
        <begin position="1"/>
        <end position="48"/>
    </location>
</feature>
<keyword evidence="4" id="KW-1185">Reference proteome</keyword>